<accession>A0AAP0QGH5</accession>
<reference evidence="2 3" key="1">
    <citation type="submission" date="2024-05" db="EMBL/GenBank/DDBJ databases">
        <title>Haplotype-resolved chromosome-level genome assembly of Huyou (Citrus changshanensis).</title>
        <authorList>
            <person name="Miao C."/>
            <person name="Chen W."/>
            <person name="Wu Y."/>
            <person name="Wang L."/>
            <person name="Zhao S."/>
            <person name="Grierson D."/>
            <person name="Xu C."/>
            <person name="Chen K."/>
        </authorList>
    </citation>
    <scope>NUCLEOTIDE SEQUENCE [LARGE SCALE GENOMIC DNA]</scope>
    <source>
        <strain evidence="2">01-14</strain>
        <tissue evidence="2">Leaf</tissue>
    </source>
</reference>
<keyword evidence="3" id="KW-1185">Reference proteome</keyword>
<dbReference type="EMBL" id="JBCGBO010000007">
    <property type="protein sequence ID" value="KAK9188164.1"/>
    <property type="molecule type" value="Genomic_DNA"/>
</dbReference>
<name>A0AAP0QGH5_9ROSI</name>
<feature type="region of interest" description="Disordered" evidence="1">
    <location>
        <begin position="36"/>
        <end position="55"/>
    </location>
</feature>
<sequence>MLECRRDGSITSPGTIASCCIPGHFMDVTGVTGNTGIGGASKKQDQNIYGSSSSSSETAEVSFNLTEIAGHWKSGLIIKGAILRPK</sequence>
<evidence type="ECO:0000313" key="2">
    <source>
        <dbReference type="EMBL" id="KAK9188164.1"/>
    </source>
</evidence>
<proteinExistence type="predicted"/>
<evidence type="ECO:0000256" key="1">
    <source>
        <dbReference type="SAM" id="MobiDB-lite"/>
    </source>
</evidence>
<dbReference type="Proteomes" id="UP001428341">
    <property type="component" value="Unassembled WGS sequence"/>
</dbReference>
<organism evidence="2 3">
    <name type="scientific">Citrus x changshan-huyou</name>
    <dbReference type="NCBI Taxonomy" id="2935761"/>
    <lineage>
        <taxon>Eukaryota</taxon>
        <taxon>Viridiplantae</taxon>
        <taxon>Streptophyta</taxon>
        <taxon>Embryophyta</taxon>
        <taxon>Tracheophyta</taxon>
        <taxon>Spermatophyta</taxon>
        <taxon>Magnoliopsida</taxon>
        <taxon>eudicotyledons</taxon>
        <taxon>Gunneridae</taxon>
        <taxon>Pentapetalae</taxon>
        <taxon>rosids</taxon>
        <taxon>malvids</taxon>
        <taxon>Sapindales</taxon>
        <taxon>Rutaceae</taxon>
        <taxon>Aurantioideae</taxon>
        <taxon>Citrus</taxon>
    </lineage>
</organism>
<gene>
    <name evidence="2" type="ORF">WN944_019563</name>
</gene>
<dbReference type="AlphaFoldDB" id="A0AAP0QGH5"/>
<evidence type="ECO:0000313" key="3">
    <source>
        <dbReference type="Proteomes" id="UP001428341"/>
    </source>
</evidence>
<comment type="caution">
    <text evidence="2">The sequence shown here is derived from an EMBL/GenBank/DDBJ whole genome shotgun (WGS) entry which is preliminary data.</text>
</comment>
<dbReference type="PROSITE" id="PS51257">
    <property type="entry name" value="PROKAR_LIPOPROTEIN"/>
    <property type="match status" value="1"/>
</dbReference>
<protein>
    <submittedName>
        <fullName evidence="2">Uncharacterized protein</fullName>
    </submittedName>
</protein>